<protein>
    <submittedName>
        <fullName evidence="1">Uncharacterized protein</fullName>
    </submittedName>
</protein>
<dbReference type="AlphaFoldDB" id="A0A163J6M4"/>
<name>A0A163J6M4_9BACL</name>
<evidence type="ECO:0000313" key="2">
    <source>
        <dbReference type="Proteomes" id="UP000076796"/>
    </source>
</evidence>
<dbReference type="GeneID" id="97558295"/>
<comment type="caution">
    <text evidence="1">The sequence shown here is derived from an EMBL/GenBank/DDBJ whole genome shotgun (WGS) entry which is preliminary data.</text>
</comment>
<sequence length="63" mass="6831">MQPFAAHRWGVQRKPSSAWSHELGFWVEEGEKGEGRRTLLSCGGAVRISVPVAVKIGKLDGLG</sequence>
<dbReference type="Proteomes" id="UP000076796">
    <property type="component" value="Unassembled WGS sequence"/>
</dbReference>
<keyword evidence="2" id="KW-1185">Reference proteome</keyword>
<proteinExistence type="predicted"/>
<organism evidence="1 2">
    <name type="scientific">Paenibacillus glucanolyticus</name>
    <dbReference type="NCBI Taxonomy" id="59843"/>
    <lineage>
        <taxon>Bacteria</taxon>
        <taxon>Bacillati</taxon>
        <taxon>Bacillota</taxon>
        <taxon>Bacilli</taxon>
        <taxon>Bacillales</taxon>
        <taxon>Paenibacillaceae</taxon>
        <taxon>Paenibacillus</taxon>
    </lineage>
</organism>
<reference evidence="1" key="1">
    <citation type="journal article" date="2016" name="Genome Announc.">
        <title>Draft genomes of two strains of Paenibacillus glucanolyticus with capability to degrade lignocellulose.</title>
        <authorList>
            <person name="Mathews S.L."/>
            <person name="Pawlak J."/>
            <person name="Grunden A.M."/>
        </authorList>
    </citation>
    <scope>NUCLEOTIDE SEQUENCE [LARGE SCALE GENOMIC DNA]</scope>
    <source>
        <strain evidence="1">SLM1</strain>
    </source>
</reference>
<evidence type="ECO:0000313" key="1">
    <source>
        <dbReference type="EMBL" id="KZS46398.1"/>
    </source>
</evidence>
<dbReference type="EMBL" id="LWMH01000001">
    <property type="protein sequence ID" value="KZS46398.1"/>
    <property type="molecule type" value="Genomic_DNA"/>
</dbReference>
<accession>A0A163J6M4</accession>
<gene>
    <name evidence="1" type="ORF">AWU65_10965</name>
</gene>
<dbReference type="RefSeq" id="WP_063478278.1">
    <property type="nucleotide sequence ID" value="NZ_CP147845.1"/>
</dbReference>